<sequence>MPAYFLLTLYLQGLTILGILCNPHPGFVTSSTKSKVYNVMLLEADLKTPKLCEKTKWSSNQDNGITAHGFWFCKGSVLGRLVDQDYFANVQKANLVHYVVKSAARCRERGLESPPDYDVYIYLSESSNDKVNIVEEDDERAINSEFVQKAITAVEIEAYSSCSVQTQFNLTKWGWQTLTGVDF</sequence>
<keyword evidence="1" id="KW-0732">Signal</keyword>
<evidence type="ECO:0000256" key="1">
    <source>
        <dbReference type="SAM" id="SignalP"/>
    </source>
</evidence>
<accession>A0A0A9XWC4</accession>
<name>A0A0A9XWC4_LYGHE</name>
<dbReference type="EMBL" id="GBHO01019385">
    <property type="protein sequence ID" value="JAG24219.1"/>
    <property type="molecule type" value="Transcribed_RNA"/>
</dbReference>
<evidence type="ECO:0000313" key="2">
    <source>
        <dbReference type="EMBL" id="JAG24219.1"/>
    </source>
</evidence>
<organism evidence="2">
    <name type="scientific">Lygus hesperus</name>
    <name type="common">Western plant bug</name>
    <dbReference type="NCBI Taxonomy" id="30085"/>
    <lineage>
        <taxon>Eukaryota</taxon>
        <taxon>Metazoa</taxon>
        <taxon>Ecdysozoa</taxon>
        <taxon>Arthropoda</taxon>
        <taxon>Hexapoda</taxon>
        <taxon>Insecta</taxon>
        <taxon>Pterygota</taxon>
        <taxon>Neoptera</taxon>
        <taxon>Paraneoptera</taxon>
        <taxon>Hemiptera</taxon>
        <taxon>Heteroptera</taxon>
        <taxon>Panheteroptera</taxon>
        <taxon>Cimicomorpha</taxon>
        <taxon>Miridae</taxon>
        <taxon>Mirini</taxon>
        <taxon>Lygus</taxon>
    </lineage>
</organism>
<reference evidence="2" key="2">
    <citation type="submission" date="2014-07" db="EMBL/GenBank/DDBJ databases">
        <authorList>
            <person name="Hull J."/>
        </authorList>
    </citation>
    <scope>NUCLEOTIDE SEQUENCE</scope>
</reference>
<feature type="signal peptide" evidence="1">
    <location>
        <begin position="1"/>
        <end position="21"/>
    </location>
</feature>
<protein>
    <submittedName>
        <fullName evidence="2">Beta-lactam-inducible penicillin-binding protein</fullName>
    </submittedName>
</protein>
<reference evidence="3" key="3">
    <citation type="submission" date="2014-09" db="EMBL/GenBank/DDBJ databases">
        <authorList>
            <person name="Magalhaes I.L.F."/>
            <person name="Oliveira U."/>
            <person name="Santos F.R."/>
            <person name="Vidigal T.H.D.A."/>
            <person name="Brescovit A.D."/>
            <person name="Santos A.J."/>
        </authorList>
    </citation>
    <scope>NUCLEOTIDE SEQUENCE</scope>
</reference>
<reference evidence="2" key="1">
    <citation type="journal article" date="2014" name="PLoS ONE">
        <title>Transcriptome-Based Identification of ABC Transporters in the Western Tarnished Plant Bug Lygus hesperus.</title>
        <authorList>
            <person name="Hull J.J."/>
            <person name="Chaney K."/>
            <person name="Geib S.M."/>
            <person name="Fabrick J.A."/>
            <person name="Brent C.S."/>
            <person name="Walsh D."/>
            <person name="Lavine L.C."/>
        </authorList>
    </citation>
    <scope>NUCLEOTIDE SEQUENCE</scope>
</reference>
<proteinExistence type="predicted"/>
<dbReference type="EMBL" id="GBRD01014973">
    <property type="protein sequence ID" value="JAG50853.1"/>
    <property type="molecule type" value="Transcribed_RNA"/>
</dbReference>
<evidence type="ECO:0000313" key="3">
    <source>
        <dbReference type="EMBL" id="JAG50853.1"/>
    </source>
</evidence>
<gene>
    <name evidence="2" type="primary">pbp</name>
    <name evidence="2" type="ORF">CM83_99902</name>
</gene>
<dbReference type="AlphaFoldDB" id="A0A0A9XWC4"/>
<feature type="chain" id="PRO_5015033900" evidence="1">
    <location>
        <begin position="22"/>
        <end position="183"/>
    </location>
</feature>